<evidence type="ECO:0000256" key="2">
    <source>
        <dbReference type="ARBA" id="ARBA00023136"/>
    </source>
</evidence>
<dbReference type="InterPro" id="IPR036737">
    <property type="entry name" value="OmpA-like_sf"/>
</dbReference>
<name>A0ABW7A5H2_9ACTN</name>
<dbReference type="PRINTS" id="PR01021">
    <property type="entry name" value="OMPADOMAIN"/>
</dbReference>
<evidence type="ECO:0000256" key="3">
    <source>
        <dbReference type="ARBA" id="ARBA00023237"/>
    </source>
</evidence>
<gene>
    <name evidence="7" type="ORF">ACFLIM_05285</name>
</gene>
<dbReference type="EMBL" id="JBICRM010000002">
    <property type="protein sequence ID" value="MFG1702587.1"/>
    <property type="molecule type" value="Genomic_DNA"/>
</dbReference>
<evidence type="ECO:0000256" key="4">
    <source>
        <dbReference type="PROSITE-ProRule" id="PRU00473"/>
    </source>
</evidence>
<keyword evidence="2 4" id="KW-0472">Membrane</keyword>
<comment type="caution">
    <text evidence="7">The sequence shown here is derived from an EMBL/GenBank/DDBJ whole genome shotgun (WGS) entry which is preliminary data.</text>
</comment>
<organism evidence="7 8">
    <name type="scientific">Nonomuraea marmarensis</name>
    <dbReference type="NCBI Taxonomy" id="3351344"/>
    <lineage>
        <taxon>Bacteria</taxon>
        <taxon>Bacillati</taxon>
        <taxon>Actinomycetota</taxon>
        <taxon>Actinomycetes</taxon>
        <taxon>Streptosporangiales</taxon>
        <taxon>Streptosporangiaceae</taxon>
        <taxon>Nonomuraea</taxon>
    </lineage>
</organism>
<dbReference type="Proteomes" id="UP001603978">
    <property type="component" value="Unassembled WGS sequence"/>
</dbReference>
<evidence type="ECO:0000259" key="6">
    <source>
        <dbReference type="PROSITE" id="PS51123"/>
    </source>
</evidence>
<dbReference type="Pfam" id="PF00691">
    <property type="entry name" value="OmpA"/>
    <property type="match status" value="1"/>
</dbReference>
<sequence length="167" mass="18009">MSRWREAACACVLVASGLDPADAQGVVEDLYLTVESLDGTESEVREPRRVTVVLTSDVLFATDKADLSSRARDRLRAVADQIKAEEAGGTVRIAGHTDDRASDAYNLRLSNRRAQAVRTALSTLLAGRGLDLQAKGYGESRPRASGTDDASRTKNRRVEISYGVKAS</sequence>
<protein>
    <submittedName>
        <fullName evidence="7">OmpA family protein</fullName>
    </submittedName>
</protein>
<comment type="subcellular location">
    <subcellularLocation>
        <location evidence="1">Cell outer membrane</location>
    </subcellularLocation>
</comment>
<proteinExistence type="predicted"/>
<evidence type="ECO:0000256" key="1">
    <source>
        <dbReference type="ARBA" id="ARBA00004442"/>
    </source>
</evidence>
<keyword evidence="8" id="KW-1185">Reference proteome</keyword>
<evidence type="ECO:0000313" key="7">
    <source>
        <dbReference type="EMBL" id="MFG1702587.1"/>
    </source>
</evidence>
<dbReference type="CDD" id="cd07185">
    <property type="entry name" value="OmpA_C-like"/>
    <property type="match status" value="1"/>
</dbReference>
<dbReference type="PANTHER" id="PTHR30329">
    <property type="entry name" value="STATOR ELEMENT OF FLAGELLAR MOTOR COMPLEX"/>
    <property type="match status" value="1"/>
</dbReference>
<dbReference type="PANTHER" id="PTHR30329:SF21">
    <property type="entry name" value="LIPOPROTEIN YIAD-RELATED"/>
    <property type="match status" value="1"/>
</dbReference>
<dbReference type="InterPro" id="IPR050330">
    <property type="entry name" value="Bact_OuterMem_StrucFunc"/>
</dbReference>
<keyword evidence="3" id="KW-0998">Cell outer membrane</keyword>
<dbReference type="InterPro" id="IPR006664">
    <property type="entry name" value="OMP_bac"/>
</dbReference>
<dbReference type="SUPFAM" id="SSF103088">
    <property type="entry name" value="OmpA-like"/>
    <property type="match status" value="1"/>
</dbReference>
<feature type="compositionally biased region" description="Basic and acidic residues" evidence="5">
    <location>
        <begin position="149"/>
        <end position="159"/>
    </location>
</feature>
<dbReference type="RefSeq" id="WP_393162451.1">
    <property type="nucleotide sequence ID" value="NZ_JBICRM010000002.1"/>
</dbReference>
<evidence type="ECO:0000256" key="5">
    <source>
        <dbReference type="SAM" id="MobiDB-lite"/>
    </source>
</evidence>
<dbReference type="InterPro" id="IPR006665">
    <property type="entry name" value="OmpA-like"/>
</dbReference>
<dbReference type="Gene3D" id="3.30.1330.60">
    <property type="entry name" value="OmpA-like domain"/>
    <property type="match status" value="1"/>
</dbReference>
<feature type="region of interest" description="Disordered" evidence="5">
    <location>
        <begin position="135"/>
        <end position="167"/>
    </location>
</feature>
<feature type="domain" description="OmpA-like" evidence="6">
    <location>
        <begin position="47"/>
        <end position="166"/>
    </location>
</feature>
<reference evidence="7 8" key="1">
    <citation type="submission" date="2024-10" db="EMBL/GenBank/DDBJ databases">
        <authorList>
            <person name="Topkara A.R."/>
            <person name="Saygin H."/>
        </authorList>
    </citation>
    <scope>NUCLEOTIDE SEQUENCE [LARGE SCALE GENOMIC DNA]</scope>
    <source>
        <strain evidence="7 8">M3C6</strain>
    </source>
</reference>
<accession>A0ABW7A5H2</accession>
<dbReference type="PROSITE" id="PS51123">
    <property type="entry name" value="OMPA_2"/>
    <property type="match status" value="1"/>
</dbReference>
<evidence type="ECO:0000313" key="8">
    <source>
        <dbReference type="Proteomes" id="UP001603978"/>
    </source>
</evidence>